<feature type="compositionally biased region" description="Polar residues" evidence="1">
    <location>
        <begin position="146"/>
        <end position="155"/>
    </location>
</feature>
<gene>
    <name evidence="2" type="primary">RYa-R_1</name>
    <name evidence="2" type="ORF">CDAR_104111</name>
</gene>
<proteinExistence type="predicted"/>
<organism evidence="2 3">
    <name type="scientific">Caerostris darwini</name>
    <dbReference type="NCBI Taxonomy" id="1538125"/>
    <lineage>
        <taxon>Eukaryota</taxon>
        <taxon>Metazoa</taxon>
        <taxon>Ecdysozoa</taxon>
        <taxon>Arthropoda</taxon>
        <taxon>Chelicerata</taxon>
        <taxon>Arachnida</taxon>
        <taxon>Araneae</taxon>
        <taxon>Araneomorphae</taxon>
        <taxon>Entelegynae</taxon>
        <taxon>Araneoidea</taxon>
        <taxon>Araneidae</taxon>
        <taxon>Caerostris</taxon>
    </lineage>
</organism>
<evidence type="ECO:0000256" key="1">
    <source>
        <dbReference type="SAM" id="MobiDB-lite"/>
    </source>
</evidence>
<feature type="region of interest" description="Disordered" evidence="1">
    <location>
        <begin position="146"/>
        <end position="168"/>
    </location>
</feature>
<keyword evidence="2" id="KW-0675">Receptor</keyword>
<dbReference type="Proteomes" id="UP001054837">
    <property type="component" value="Unassembled WGS sequence"/>
</dbReference>
<protein>
    <submittedName>
        <fullName evidence="2">RYamide receptor</fullName>
    </submittedName>
</protein>
<dbReference type="EMBL" id="BPLQ01006972">
    <property type="protein sequence ID" value="GIY26807.1"/>
    <property type="molecule type" value="Genomic_DNA"/>
</dbReference>
<reference evidence="2 3" key="1">
    <citation type="submission" date="2021-06" db="EMBL/GenBank/DDBJ databases">
        <title>Caerostris darwini draft genome.</title>
        <authorList>
            <person name="Kono N."/>
            <person name="Arakawa K."/>
        </authorList>
    </citation>
    <scope>NUCLEOTIDE SEQUENCE [LARGE SCALE GENOMIC DNA]</scope>
</reference>
<accession>A0AAV4S243</accession>
<name>A0AAV4S243_9ARAC</name>
<evidence type="ECO:0000313" key="3">
    <source>
        <dbReference type="Proteomes" id="UP001054837"/>
    </source>
</evidence>
<evidence type="ECO:0000313" key="2">
    <source>
        <dbReference type="EMBL" id="GIY26807.1"/>
    </source>
</evidence>
<keyword evidence="3" id="KW-1185">Reference proteome</keyword>
<dbReference type="AlphaFoldDB" id="A0AAV4S243"/>
<comment type="caution">
    <text evidence="2">The sequence shown here is derived from an EMBL/GenBank/DDBJ whole genome shotgun (WGS) entry which is preliminary data.</text>
</comment>
<sequence length="194" mass="23219">MQIRHKALRVTQMEERPILWRKGLWNFAKQMSKLKTRRDDDHCRHCLYTLLVTTQHSYCRRRSRREDLAIRQYCLRLVRLSLARHEPRLLQSHHLLLDEFQIQRWLFTDCRNPACTRMRNRYMEENTLHRCNTYSTYTSVRNLSVHGSSPRSLHSNGKCKMSPSPTPSTRLTVKHVCRYDGCLTEDEMVSDSQV</sequence>